<dbReference type="SUPFAM" id="SSF55874">
    <property type="entry name" value="ATPase domain of HSP90 chaperone/DNA topoisomerase II/histidine kinase"/>
    <property type="match status" value="1"/>
</dbReference>
<dbReference type="InterPro" id="IPR050398">
    <property type="entry name" value="HssS/ArlS-like"/>
</dbReference>
<evidence type="ECO:0000256" key="2">
    <source>
        <dbReference type="ARBA" id="ARBA00004651"/>
    </source>
</evidence>
<sequence>MAQENMIKSGKRIIQSLEQSKSTNIDAFLNGVAVLPNFRVHIYNQDKKSVYYEDGGSGSDNDNTSQVSNTQIEQVLKGGIYRGEHEPGSFVIGLPFKKNNKSYALFISPELNRSLAEVRYMLLTVLIIVLVVGSLLILLAARYIVKPMRQLTEATRQMAKGDFQINIHSKRRDEIGVLTASFNEMAGELHMLDQMRRDFVNNVSHEIQSPLASITGFTKALKEKQMDEVSRQRYLTIIEEESQRLSRISTNLLRLSTLQIEQHPLHPHPFQLAEQLRRTVIASEPQWSMKKMEMILNLEEVIINGDEDQLSQVWINLLSNSIKFSPEHTSIAISLTATEKMVIVTIEDNGQGIPDEELHQIWIPFYKVDKSRDNRVKGSGLGLSIVKRIIDIHQGDIQINSQLGQGTLITIKLPIM</sequence>
<dbReference type="PRINTS" id="PR00344">
    <property type="entry name" value="BCTRLSENSOR"/>
</dbReference>
<organism evidence="20 21">
    <name type="scientific">Paenibacillus baekrokdamisoli</name>
    <dbReference type="NCBI Taxonomy" id="1712516"/>
    <lineage>
        <taxon>Bacteria</taxon>
        <taxon>Bacillati</taxon>
        <taxon>Bacillota</taxon>
        <taxon>Bacilli</taxon>
        <taxon>Bacillales</taxon>
        <taxon>Paenibacillaceae</taxon>
        <taxon>Paenibacillus</taxon>
    </lineage>
</organism>
<dbReference type="PROSITE" id="PS50885">
    <property type="entry name" value="HAMP"/>
    <property type="match status" value="1"/>
</dbReference>
<comment type="catalytic activity">
    <reaction evidence="1">
        <text>ATP + protein L-histidine = ADP + protein N-phospho-L-histidine.</text>
        <dbReference type="EC" id="2.7.13.3"/>
    </reaction>
</comment>
<dbReference type="InterPro" id="IPR004358">
    <property type="entry name" value="Sig_transdc_His_kin-like_C"/>
</dbReference>
<feature type="transmembrane region" description="Helical" evidence="17">
    <location>
        <begin position="120"/>
        <end position="145"/>
    </location>
</feature>
<dbReference type="CDD" id="cd06225">
    <property type="entry name" value="HAMP"/>
    <property type="match status" value="1"/>
</dbReference>
<dbReference type="Pfam" id="PF02518">
    <property type="entry name" value="HATPase_c"/>
    <property type="match status" value="1"/>
</dbReference>
<keyword evidence="14 17" id="KW-0472">Membrane</keyword>
<feature type="domain" description="Histidine kinase" evidence="18">
    <location>
        <begin position="202"/>
        <end position="416"/>
    </location>
</feature>
<evidence type="ECO:0000313" key="21">
    <source>
        <dbReference type="Proteomes" id="UP000275368"/>
    </source>
</evidence>
<evidence type="ECO:0000256" key="10">
    <source>
        <dbReference type="ARBA" id="ARBA00022840"/>
    </source>
</evidence>
<dbReference type="CDD" id="cd00075">
    <property type="entry name" value="HATPase"/>
    <property type="match status" value="1"/>
</dbReference>
<dbReference type="PANTHER" id="PTHR45528">
    <property type="entry name" value="SENSOR HISTIDINE KINASE CPXA"/>
    <property type="match status" value="1"/>
</dbReference>
<dbReference type="GO" id="GO:0005524">
    <property type="term" value="F:ATP binding"/>
    <property type="evidence" value="ECO:0007669"/>
    <property type="project" value="UniProtKB-KW"/>
</dbReference>
<dbReference type="SMART" id="SM00387">
    <property type="entry name" value="HATPase_c"/>
    <property type="match status" value="1"/>
</dbReference>
<evidence type="ECO:0000259" key="18">
    <source>
        <dbReference type="PROSITE" id="PS50109"/>
    </source>
</evidence>
<dbReference type="InterPro" id="IPR003660">
    <property type="entry name" value="HAMP_dom"/>
</dbReference>
<gene>
    <name evidence="20" type="ORF">Back11_21040</name>
</gene>
<evidence type="ECO:0000256" key="14">
    <source>
        <dbReference type="ARBA" id="ARBA00023136"/>
    </source>
</evidence>
<dbReference type="SMART" id="SM00304">
    <property type="entry name" value="HAMP"/>
    <property type="match status" value="1"/>
</dbReference>
<reference evidence="20 21" key="1">
    <citation type="submission" date="2018-11" db="EMBL/GenBank/DDBJ databases">
        <title>Complete genome sequence of Paenibacillus baekrokdamisoli strain KCTC 33723.</title>
        <authorList>
            <person name="Kang S.W."/>
            <person name="Lee K.C."/>
            <person name="Kim K.K."/>
            <person name="Kim J.S."/>
            <person name="Kim D.S."/>
            <person name="Ko S.H."/>
            <person name="Yang S.H."/>
            <person name="Lee J.S."/>
        </authorList>
    </citation>
    <scope>NUCLEOTIDE SEQUENCE [LARGE SCALE GENOMIC DNA]</scope>
    <source>
        <strain evidence="20 21">KCTC 33723</strain>
    </source>
</reference>
<dbReference type="Gene3D" id="3.30.565.10">
    <property type="entry name" value="Histidine kinase-like ATPase, C-terminal domain"/>
    <property type="match status" value="1"/>
</dbReference>
<dbReference type="GO" id="GO:0000155">
    <property type="term" value="F:phosphorelay sensor kinase activity"/>
    <property type="evidence" value="ECO:0007669"/>
    <property type="project" value="InterPro"/>
</dbReference>
<keyword evidence="8" id="KW-0547">Nucleotide-binding</keyword>
<dbReference type="InterPro" id="IPR036097">
    <property type="entry name" value="HisK_dim/P_sf"/>
</dbReference>
<keyword evidence="7 17" id="KW-0812">Transmembrane</keyword>
<dbReference type="PANTHER" id="PTHR45528:SF11">
    <property type="entry name" value="HISTIDINE KINASE"/>
    <property type="match status" value="1"/>
</dbReference>
<name>A0A3G9JCS4_9BACL</name>
<dbReference type="CDD" id="cd00082">
    <property type="entry name" value="HisKA"/>
    <property type="match status" value="1"/>
</dbReference>
<dbReference type="Proteomes" id="UP000275368">
    <property type="component" value="Chromosome"/>
</dbReference>
<dbReference type="InterPro" id="IPR003661">
    <property type="entry name" value="HisK_dim/P_dom"/>
</dbReference>
<dbReference type="Gene3D" id="6.10.340.10">
    <property type="match status" value="1"/>
</dbReference>
<dbReference type="FunFam" id="3.30.565.10:FF:000006">
    <property type="entry name" value="Sensor histidine kinase WalK"/>
    <property type="match status" value="1"/>
</dbReference>
<evidence type="ECO:0000256" key="6">
    <source>
        <dbReference type="ARBA" id="ARBA00022679"/>
    </source>
</evidence>
<keyword evidence="9 20" id="KW-0418">Kinase</keyword>
<keyword evidence="12" id="KW-0902">Two-component regulatory system</keyword>
<dbReference type="Pfam" id="PF00512">
    <property type="entry name" value="HisKA"/>
    <property type="match status" value="1"/>
</dbReference>
<dbReference type="KEGG" id="pbk:Back11_21040"/>
<dbReference type="AlphaFoldDB" id="A0A3G9JCS4"/>
<keyword evidence="5" id="KW-0597">Phosphoprotein</keyword>
<evidence type="ECO:0000256" key="3">
    <source>
        <dbReference type="ARBA" id="ARBA00012438"/>
    </source>
</evidence>
<dbReference type="InterPro" id="IPR005467">
    <property type="entry name" value="His_kinase_dom"/>
</dbReference>
<dbReference type="EC" id="2.7.13.3" evidence="3"/>
<evidence type="ECO:0000256" key="13">
    <source>
        <dbReference type="ARBA" id="ARBA00023026"/>
    </source>
</evidence>
<evidence type="ECO:0000256" key="8">
    <source>
        <dbReference type="ARBA" id="ARBA00022741"/>
    </source>
</evidence>
<proteinExistence type="predicted"/>
<dbReference type="PROSITE" id="PS50109">
    <property type="entry name" value="HIS_KIN"/>
    <property type="match status" value="1"/>
</dbReference>
<feature type="domain" description="HAMP" evidence="19">
    <location>
        <begin position="142"/>
        <end position="194"/>
    </location>
</feature>
<keyword evidence="11 17" id="KW-1133">Transmembrane helix</keyword>
<dbReference type="FunFam" id="1.10.287.130:FF:000001">
    <property type="entry name" value="Two-component sensor histidine kinase"/>
    <property type="match status" value="1"/>
</dbReference>
<evidence type="ECO:0000256" key="7">
    <source>
        <dbReference type="ARBA" id="ARBA00022692"/>
    </source>
</evidence>
<keyword evidence="21" id="KW-1185">Reference proteome</keyword>
<keyword evidence="13" id="KW-0843">Virulence</keyword>
<comment type="subcellular location">
    <subcellularLocation>
        <location evidence="2">Cell membrane</location>
        <topology evidence="2">Multi-pass membrane protein</topology>
    </subcellularLocation>
</comment>
<protein>
    <recommendedName>
        <fullName evidence="16">Heme sensor protein HssS</fullName>
        <ecNumber evidence="3">2.7.13.3</ecNumber>
    </recommendedName>
</protein>
<evidence type="ECO:0000256" key="5">
    <source>
        <dbReference type="ARBA" id="ARBA00022553"/>
    </source>
</evidence>
<evidence type="ECO:0000256" key="16">
    <source>
        <dbReference type="ARBA" id="ARBA00040841"/>
    </source>
</evidence>
<evidence type="ECO:0000313" key="20">
    <source>
        <dbReference type="EMBL" id="BBH20759.1"/>
    </source>
</evidence>
<dbReference type="SUPFAM" id="SSF158472">
    <property type="entry name" value="HAMP domain-like"/>
    <property type="match status" value="1"/>
</dbReference>
<dbReference type="Pfam" id="PF00672">
    <property type="entry name" value="HAMP"/>
    <property type="match status" value="1"/>
</dbReference>
<dbReference type="InterPro" id="IPR036890">
    <property type="entry name" value="HATPase_C_sf"/>
</dbReference>
<dbReference type="SUPFAM" id="SSF47384">
    <property type="entry name" value="Homodimeric domain of signal transducing histidine kinase"/>
    <property type="match status" value="1"/>
</dbReference>
<comment type="function">
    <text evidence="15">Member of the two-component regulatory system HssS/HssR involved in intracellular heme homeostasis and tempering of staphylococcal virulence. HssS functions as a heme sensor histidine kinase which is autophosphorylated at a histidine residue and transfers its phosphate group to an aspartate residue of HssR. HssR/HssS activates the expression of hrtAB, an efflux pump, in response to extracellular heme, hemin, hemoglobin or blood.</text>
</comment>
<dbReference type="Gene3D" id="1.10.287.130">
    <property type="match status" value="1"/>
</dbReference>
<evidence type="ECO:0000256" key="17">
    <source>
        <dbReference type="SAM" id="Phobius"/>
    </source>
</evidence>
<keyword evidence="6" id="KW-0808">Transferase</keyword>
<evidence type="ECO:0000256" key="11">
    <source>
        <dbReference type="ARBA" id="ARBA00022989"/>
    </source>
</evidence>
<evidence type="ECO:0000256" key="15">
    <source>
        <dbReference type="ARBA" id="ARBA00037219"/>
    </source>
</evidence>
<evidence type="ECO:0000259" key="19">
    <source>
        <dbReference type="PROSITE" id="PS50885"/>
    </source>
</evidence>
<dbReference type="InterPro" id="IPR003594">
    <property type="entry name" value="HATPase_dom"/>
</dbReference>
<dbReference type="GO" id="GO:0005886">
    <property type="term" value="C:plasma membrane"/>
    <property type="evidence" value="ECO:0007669"/>
    <property type="project" value="UniProtKB-SubCell"/>
</dbReference>
<evidence type="ECO:0000256" key="4">
    <source>
        <dbReference type="ARBA" id="ARBA00022475"/>
    </source>
</evidence>
<keyword evidence="4" id="KW-1003">Cell membrane</keyword>
<keyword evidence="10" id="KW-0067">ATP-binding</keyword>
<dbReference type="SMART" id="SM00388">
    <property type="entry name" value="HisKA"/>
    <property type="match status" value="1"/>
</dbReference>
<dbReference type="EMBL" id="AP019308">
    <property type="protein sequence ID" value="BBH20759.1"/>
    <property type="molecule type" value="Genomic_DNA"/>
</dbReference>
<evidence type="ECO:0000256" key="1">
    <source>
        <dbReference type="ARBA" id="ARBA00000085"/>
    </source>
</evidence>
<evidence type="ECO:0000256" key="9">
    <source>
        <dbReference type="ARBA" id="ARBA00022777"/>
    </source>
</evidence>
<evidence type="ECO:0000256" key="12">
    <source>
        <dbReference type="ARBA" id="ARBA00023012"/>
    </source>
</evidence>
<accession>A0A3G9JCS4</accession>